<dbReference type="SUPFAM" id="SSF81383">
    <property type="entry name" value="F-box domain"/>
    <property type="match status" value="1"/>
</dbReference>
<dbReference type="AlphaFoldDB" id="A0A395GPK6"/>
<dbReference type="RefSeq" id="XP_025570291.1">
    <property type="nucleotide sequence ID" value="XM_025720469.1"/>
</dbReference>
<dbReference type="Proteomes" id="UP000249402">
    <property type="component" value="Unassembled WGS sequence"/>
</dbReference>
<reference evidence="1 2" key="1">
    <citation type="submission" date="2018-02" db="EMBL/GenBank/DDBJ databases">
        <title>The genomes of Aspergillus section Nigri reveals drivers in fungal speciation.</title>
        <authorList>
            <consortium name="DOE Joint Genome Institute"/>
            <person name="Vesth T.C."/>
            <person name="Nybo J."/>
            <person name="Theobald S."/>
            <person name="Brandl J."/>
            <person name="Frisvad J.C."/>
            <person name="Nielsen K.F."/>
            <person name="Lyhne E.K."/>
            <person name="Kogle M.E."/>
            <person name="Kuo A."/>
            <person name="Riley R."/>
            <person name="Clum A."/>
            <person name="Nolan M."/>
            <person name="Lipzen A."/>
            <person name="Salamov A."/>
            <person name="Henrissat B."/>
            <person name="Wiebenga A."/>
            <person name="De vries R.P."/>
            <person name="Grigoriev I.V."/>
            <person name="Mortensen U.H."/>
            <person name="Andersen M.R."/>
            <person name="Baker S.E."/>
        </authorList>
    </citation>
    <scope>NUCLEOTIDE SEQUENCE [LARGE SCALE GENOMIC DNA]</scope>
    <source>
        <strain evidence="1 2">CBS 121593</strain>
    </source>
</reference>
<name>A0A395GPK6_9EURO</name>
<dbReference type="OrthoDB" id="5365320at2759"/>
<keyword evidence="2" id="KW-1185">Reference proteome</keyword>
<proteinExistence type="predicted"/>
<dbReference type="GeneID" id="37225334"/>
<accession>A0A395GPK6</accession>
<protein>
    <recommendedName>
        <fullName evidence="3">F-box domain-containing protein</fullName>
    </recommendedName>
</protein>
<gene>
    <name evidence="1" type="ORF">BO80DRAFT_429469</name>
</gene>
<evidence type="ECO:0008006" key="3">
    <source>
        <dbReference type="Google" id="ProtNLM"/>
    </source>
</evidence>
<organism evidence="1 2">
    <name type="scientific">Aspergillus ibericus CBS 121593</name>
    <dbReference type="NCBI Taxonomy" id="1448316"/>
    <lineage>
        <taxon>Eukaryota</taxon>
        <taxon>Fungi</taxon>
        <taxon>Dikarya</taxon>
        <taxon>Ascomycota</taxon>
        <taxon>Pezizomycotina</taxon>
        <taxon>Eurotiomycetes</taxon>
        <taxon>Eurotiomycetidae</taxon>
        <taxon>Eurotiales</taxon>
        <taxon>Aspergillaceae</taxon>
        <taxon>Aspergillus</taxon>
        <taxon>Aspergillus subgen. Circumdati</taxon>
    </lineage>
</organism>
<dbReference type="InterPro" id="IPR036047">
    <property type="entry name" value="F-box-like_dom_sf"/>
</dbReference>
<evidence type="ECO:0000313" key="1">
    <source>
        <dbReference type="EMBL" id="RAK95963.1"/>
    </source>
</evidence>
<dbReference type="VEuPathDB" id="FungiDB:BO80DRAFT_429469"/>
<evidence type="ECO:0000313" key="2">
    <source>
        <dbReference type="Proteomes" id="UP000249402"/>
    </source>
</evidence>
<dbReference type="EMBL" id="KZ824482">
    <property type="protein sequence ID" value="RAK95963.1"/>
    <property type="molecule type" value="Genomic_DNA"/>
</dbReference>
<sequence>METPDRCYLSALPAEIISHLFTSLPALVDVLNFAATCSRHQQIWQQNANWIYRQVGPRSIECPPYARVFLADQGGPHPKATLTARDVVQLVRNAAAAERSVNLFDQKFVACLQTRAYLRSRHHQFFGPPPTQLSPSERHRLTRAIYQLSGLVLLHPDARENRMASLKLKDVMAIIELANGYDDIYEVLMTVKAEPLLLETIAFRLHDFRDRIVAELLHDPHRIRGFPPEMGWRGCISLWDTFYEDFKEMVTVTGKGRVHAPIDEVWYDTSDEDAMD</sequence>